<organism evidence="3 4">
    <name type="scientific">Parthenolecanium corni</name>
    <dbReference type="NCBI Taxonomy" id="536013"/>
    <lineage>
        <taxon>Eukaryota</taxon>
        <taxon>Metazoa</taxon>
        <taxon>Ecdysozoa</taxon>
        <taxon>Arthropoda</taxon>
        <taxon>Hexapoda</taxon>
        <taxon>Insecta</taxon>
        <taxon>Pterygota</taxon>
        <taxon>Neoptera</taxon>
        <taxon>Paraneoptera</taxon>
        <taxon>Hemiptera</taxon>
        <taxon>Sternorrhyncha</taxon>
        <taxon>Coccoidea</taxon>
        <taxon>Coccidae</taxon>
        <taxon>Parthenolecanium</taxon>
    </lineage>
</organism>
<dbReference type="Gene3D" id="3.40.30.10">
    <property type="entry name" value="Glutaredoxin"/>
    <property type="match status" value="1"/>
</dbReference>
<dbReference type="InterPro" id="IPR036249">
    <property type="entry name" value="Thioredoxin-like_sf"/>
</dbReference>
<comment type="caution">
    <text evidence="3">The sequence shown here is derived from an EMBL/GenBank/DDBJ whole genome shotgun (WGS) entry which is preliminary data.</text>
</comment>
<keyword evidence="1" id="KW-0812">Transmembrane</keyword>
<dbReference type="EMBL" id="JBBCAQ010000036">
    <property type="protein sequence ID" value="KAK7576743.1"/>
    <property type="molecule type" value="Genomic_DNA"/>
</dbReference>
<dbReference type="PANTHER" id="PTHR46990">
    <property type="entry name" value="GLUTAREDOXIN DOMAIN-CONTAINING CYSTEINE-RICH PROTEIN 1"/>
    <property type="match status" value="1"/>
</dbReference>
<evidence type="ECO:0000259" key="2">
    <source>
        <dbReference type="Pfam" id="PF00462"/>
    </source>
</evidence>
<name>A0AAN9TC62_9HEMI</name>
<protein>
    <recommendedName>
        <fullName evidence="2">Glutaredoxin domain-containing protein</fullName>
    </recommendedName>
</protein>
<dbReference type="AlphaFoldDB" id="A0AAN9TC62"/>
<dbReference type="InterPro" id="IPR042797">
    <property type="entry name" value="GRXCR1"/>
</dbReference>
<dbReference type="Pfam" id="PF00462">
    <property type="entry name" value="Glutaredoxin"/>
    <property type="match status" value="1"/>
</dbReference>
<evidence type="ECO:0000256" key="1">
    <source>
        <dbReference type="SAM" id="Phobius"/>
    </source>
</evidence>
<evidence type="ECO:0000313" key="4">
    <source>
        <dbReference type="Proteomes" id="UP001367676"/>
    </source>
</evidence>
<proteinExistence type="predicted"/>
<feature type="transmembrane region" description="Helical" evidence="1">
    <location>
        <begin position="12"/>
        <end position="33"/>
    </location>
</feature>
<keyword evidence="4" id="KW-1185">Reference proteome</keyword>
<sequence length="261" mass="29888">MEPKAVTETFIGFCLFVRLEILIVVLVVFVVTWQEKEAGKVVVYTTTMGIVRETYHRCLKVRQILRTHLIKFEEKDVFMSREVQKEIRERMNADEITVPQVFVEGIHVGDAETIDRLNESGELRQILKPYKQYLLALRESKNIVSSRRASLKQPLEGDVVLMVDPSLRRGFWRTAIIDRLIRSGDGQKPWRNDGSTMSTTSPSSGCSSVALLLLTIFLDSLRASKYCSVQIVQSSCRYPGLNLNTHTNEPPIPRTQFEYAY</sequence>
<dbReference type="SUPFAM" id="SSF52833">
    <property type="entry name" value="Thioredoxin-like"/>
    <property type="match status" value="1"/>
</dbReference>
<reference evidence="3 4" key="1">
    <citation type="submission" date="2024-03" db="EMBL/GenBank/DDBJ databases">
        <title>Adaptation during the transition from Ophiocordyceps entomopathogen to insect associate is accompanied by gene loss and intensified selection.</title>
        <authorList>
            <person name="Ward C.M."/>
            <person name="Onetto C.A."/>
            <person name="Borneman A.R."/>
        </authorList>
    </citation>
    <scope>NUCLEOTIDE SEQUENCE [LARGE SCALE GENOMIC DNA]</scope>
    <source>
        <strain evidence="3">AWRI1</strain>
        <tissue evidence="3">Single Adult Female</tissue>
    </source>
</reference>
<dbReference type="PROSITE" id="PS51354">
    <property type="entry name" value="GLUTAREDOXIN_2"/>
    <property type="match status" value="1"/>
</dbReference>
<feature type="domain" description="Glutaredoxin" evidence="2">
    <location>
        <begin position="41"/>
        <end position="108"/>
    </location>
</feature>
<keyword evidence="1" id="KW-0472">Membrane</keyword>
<dbReference type="PANTHER" id="PTHR46990:SF1">
    <property type="entry name" value="GLUTAREDOXIN DOMAIN-CONTAINING CYSTEINE-RICH PROTEIN 1"/>
    <property type="match status" value="1"/>
</dbReference>
<dbReference type="InterPro" id="IPR002109">
    <property type="entry name" value="Glutaredoxin"/>
</dbReference>
<gene>
    <name evidence="3" type="ORF">V9T40_013029</name>
</gene>
<keyword evidence="1" id="KW-1133">Transmembrane helix</keyword>
<dbReference type="Proteomes" id="UP001367676">
    <property type="component" value="Unassembled WGS sequence"/>
</dbReference>
<evidence type="ECO:0000313" key="3">
    <source>
        <dbReference type="EMBL" id="KAK7576743.1"/>
    </source>
</evidence>
<dbReference type="GO" id="GO:0007605">
    <property type="term" value="P:sensory perception of sound"/>
    <property type="evidence" value="ECO:0007669"/>
    <property type="project" value="InterPro"/>
</dbReference>
<accession>A0AAN9TC62</accession>